<dbReference type="PANTHER" id="PTHR10579">
    <property type="entry name" value="CALCIUM-ACTIVATED CHLORIDE CHANNEL REGULATOR"/>
    <property type="match status" value="1"/>
</dbReference>
<sequence length="714" mass="77382">MHSQPRHETCTVCLNSLDPRGGSPLINPGCGHQLHLTCYSDILSSPTANKLCPQCRLPLVNLPAQAPNVPILQLQPPPQYQQPTQQYQQPTQQYQLPVPQYQQPQQGWNMAGFFGQMNNAYEFFIGSTDDALDEPREDASVTVARPTLTWTPETNVFEPLSHSATSERLFTALLSIRAPESPANAPEASLDLVMVIDVSGSMAGEKLDSVKSTLLYVIETLTSNDRLCIVEFDGTARRLSPFLRCNERSAPQLREVAHRLRSKGGTNIGSGVEAALNAFTSRTEKNGSSAIMLLSDGQDSYRSDYSDLSARAKQAQIPIYTFGFGNSHDDTVLTRLAGTTGTFTFVSEPSVFQEAFSGCVGGVKSTLYRNLDIHIQAADLVPEGFIARIDRVQTSYTVTTDREGRSSVICFDDLYEEEQRDVIVTMRVSKVGMLVDGQANAVAEADNEHKLAWAACKYKSVLEKNKAVGYTDNDKVDLVVKTSATALQTRKANSSVTKQQLRLLALEAMNTSMELADAGNYAMAVARLKEAIEQVKETIANAHDVDKATVHSILEKHASGGSDLAGIFAPDDLNFYSSVVLDLEGSIKRSVSHTAQRSGGHANQNAVKMIYSHQRATWSTTNADMASNAFQQTSFLQQASAYQSHKSVTSQRMGTVAQPLPPQTGGFGFRSAPPQVSTQPAAGSSVPPQTTATMKKASKRGSGWFFGGSGSGGN</sequence>
<keyword evidence="6" id="KW-1185">Reference proteome</keyword>
<feature type="compositionally biased region" description="Polar residues" evidence="2">
    <location>
        <begin position="674"/>
        <end position="693"/>
    </location>
</feature>
<dbReference type="GO" id="GO:0008270">
    <property type="term" value="F:zinc ion binding"/>
    <property type="evidence" value="ECO:0007669"/>
    <property type="project" value="UniProtKB-KW"/>
</dbReference>
<proteinExistence type="predicted"/>
<feature type="domain" description="VWFA" evidence="4">
    <location>
        <begin position="191"/>
        <end position="371"/>
    </location>
</feature>
<evidence type="ECO:0000259" key="4">
    <source>
        <dbReference type="PROSITE" id="PS50234"/>
    </source>
</evidence>
<feature type="domain" description="RING-type" evidence="3">
    <location>
        <begin position="10"/>
        <end position="56"/>
    </location>
</feature>
<dbReference type="InterPro" id="IPR051266">
    <property type="entry name" value="CLCR"/>
</dbReference>
<dbReference type="Pfam" id="PF00092">
    <property type="entry name" value="VWA"/>
    <property type="match status" value="1"/>
</dbReference>
<dbReference type="SUPFAM" id="SSF57850">
    <property type="entry name" value="RING/U-box"/>
    <property type="match status" value="1"/>
</dbReference>
<dbReference type="SUPFAM" id="SSF53300">
    <property type="entry name" value="vWA-like"/>
    <property type="match status" value="1"/>
</dbReference>
<dbReference type="InterPro" id="IPR001841">
    <property type="entry name" value="Znf_RING"/>
</dbReference>
<protein>
    <recommendedName>
        <fullName evidence="7">RING-type domain-containing protein</fullName>
    </recommendedName>
</protein>
<evidence type="ECO:0008006" key="7">
    <source>
        <dbReference type="Google" id="ProtNLM"/>
    </source>
</evidence>
<dbReference type="OrthoDB" id="299997at2759"/>
<organism evidence="5 6">
    <name type="scientific">Chytriomyces confervae</name>
    <dbReference type="NCBI Taxonomy" id="246404"/>
    <lineage>
        <taxon>Eukaryota</taxon>
        <taxon>Fungi</taxon>
        <taxon>Fungi incertae sedis</taxon>
        <taxon>Chytridiomycota</taxon>
        <taxon>Chytridiomycota incertae sedis</taxon>
        <taxon>Chytridiomycetes</taxon>
        <taxon>Chytridiales</taxon>
        <taxon>Chytriomycetaceae</taxon>
        <taxon>Chytriomyces</taxon>
    </lineage>
</organism>
<evidence type="ECO:0000256" key="1">
    <source>
        <dbReference type="PROSITE-ProRule" id="PRU00175"/>
    </source>
</evidence>
<dbReference type="PANTHER" id="PTHR10579:SF43">
    <property type="entry name" value="ZINC FINGER (C3HC4-TYPE RING FINGER) FAMILY PROTEIN"/>
    <property type="match status" value="1"/>
</dbReference>
<evidence type="ECO:0000259" key="3">
    <source>
        <dbReference type="PROSITE" id="PS50089"/>
    </source>
</evidence>
<feature type="compositionally biased region" description="Gly residues" evidence="2">
    <location>
        <begin position="704"/>
        <end position="714"/>
    </location>
</feature>
<evidence type="ECO:0000256" key="2">
    <source>
        <dbReference type="SAM" id="MobiDB-lite"/>
    </source>
</evidence>
<dbReference type="InterPro" id="IPR013083">
    <property type="entry name" value="Znf_RING/FYVE/PHD"/>
</dbReference>
<dbReference type="InterPro" id="IPR036465">
    <property type="entry name" value="vWFA_dom_sf"/>
</dbReference>
<dbReference type="Gene3D" id="3.40.50.410">
    <property type="entry name" value="von Willebrand factor, type A domain"/>
    <property type="match status" value="1"/>
</dbReference>
<accession>A0A507FNM8</accession>
<evidence type="ECO:0000313" key="5">
    <source>
        <dbReference type="EMBL" id="TPX77863.1"/>
    </source>
</evidence>
<keyword evidence="1" id="KW-0863">Zinc-finger</keyword>
<dbReference type="SMART" id="SM00327">
    <property type="entry name" value="VWA"/>
    <property type="match status" value="1"/>
</dbReference>
<reference evidence="5 6" key="1">
    <citation type="journal article" date="2019" name="Sci. Rep.">
        <title>Comparative genomics of chytrid fungi reveal insights into the obligate biotrophic and pathogenic lifestyle of Synchytrium endobioticum.</title>
        <authorList>
            <person name="van de Vossenberg B.T.L.H."/>
            <person name="Warris S."/>
            <person name="Nguyen H.D.T."/>
            <person name="van Gent-Pelzer M.P.E."/>
            <person name="Joly D.L."/>
            <person name="van de Geest H.C."/>
            <person name="Bonants P.J.M."/>
            <person name="Smith D.S."/>
            <person name="Levesque C.A."/>
            <person name="van der Lee T.A.J."/>
        </authorList>
    </citation>
    <scope>NUCLEOTIDE SEQUENCE [LARGE SCALE GENOMIC DNA]</scope>
    <source>
        <strain evidence="5 6">CBS 675.73</strain>
    </source>
</reference>
<gene>
    <name evidence="5" type="ORF">CcCBS67573_g00888</name>
</gene>
<dbReference type="InterPro" id="IPR002035">
    <property type="entry name" value="VWF_A"/>
</dbReference>
<dbReference type="SMART" id="SM00184">
    <property type="entry name" value="RING"/>
    <property type="match status" value="1"/>
</dbReference>
<dbReference type="PROSITE" id="PS50089">
    <property type="entry name" value="ZF_RING_2"/>
    <property type="match status" value="1"/>
</dbReference>
<feature type="region of interest" description="Disordered" evidence="2">
    <location>
        <begin position="665"/>
        <end position="714"/>
    </location>
</feature>
<dbReference type="Gene3D" id="3.30.40.10">
    <property type="entry name" value="Zinc/RING finger domain, C3HC4 (zinc finger)"/>
    <property type="match status" value="1"/>
</dbReference>
<evidence type="ECO:0000313" key="6">
    <source>
        <dbReference type="Proteomes" id="UP000320333"/>
    </source>
</evidence>
<dbReference type="SUPFAM" id="SSF81995">
    <property type="entry name" value="beta-sandwich domain of Sec23/24"/>
    <property type="match status" value="1"/>
</dbReference>
<dbReference type="AlphaFoldDB" id="A0A507FNM8"/>
<keyword evidence="1" id="KW-0479">Metal-binding</keyword>
<dbReference type="Proteomes" id="UP000320333">
    <property type="component" value="Unassembled WGS sequence"/>
</dbReference>
<name>A0A507FNM8_9FUNG</name>
<keyword evidence="1" id="KW-0862">Zinc</keyword>
<dbReference type="EMBL" id="QEAP01000013">
    <property type="protein sequence ID" value="TPX77863.1"/>
    <property type="molecule type" value="Genomic_DNA"/>
</dbReference>
<dbReference type="STRING" id="246404.A0A507FNM8"/>
<comment type="caution">
    <text evidence="5">The sequence shown here is derived from an EMBL/GenBank/DDBJ whole genome shotgun (WGS) entry which is preliminary data.</text>
</comment>
<dbReference type="PROSITE" id="PS50234">
    <property type="entry name" value="VWFA"/>
    <property type="match status" value="1"/>
</dbReference>